<dbReference type="eggNOG" id="ENOG502T9C8">
    <property type="taxonomic scope" value="Eukaryota"/>
</dbReference>
<dbReference type="HOGENOM" id="CLU_1333189_0_0_1"/>
<gene>
    <name evidence="1" type="primary">Dwil\GK15193</name>
    <name evidence="1" type="ORF">Dwil_GK15193</name>
</gene>
<keyword evidence="2" id="KW-1185">Reference proteome</keyword>
<name>B4MW43_DROWI</name>
<protein>
    <submittedName>
        <fullName evidence="1">Uncharacterized protein</fullName>
    </submittedName>
</protein>
<sequence>MFLDAFGVPKEVTADNLREYPYDLHGTMLLTSSDFEVYIPPRWHGTIYSTEDVLDSYRRRFNPNSTLLTFHALQPYEPELICCERCVLEITALPAGQSLHSESDVVVFLLKLTVSDKNVLITKELGNELNFFPHSHHYHLRIIDEGIDIVYVDDKIYHGTPSINYQHQRVYNMVSKLQPFQVMSLSGRTLPDVLRNLCRKQQNYKKNN</sequence>
<dbReference type="OrthoDB" id="7808894at2759"/>
<organism evidence="1 2">
    <name type="scientific">Drosophila willistoni</name>
    <name type="common">Fruit fly</name>
    <dbReference type="NCBI Taxonomy" id="7260"/>
    <lineage>
        <taxon>Eukaryota</taxon>
        <taxon>Metazoa</taxon>
        <taxon>Ecdysozoa</taxon>
        <taxon>Arthropoda</taxon>
        <taxon>Hexapoda</taxon>
        <taxon>Insecta</taxon>
        <taxon>Pterygota</taxon>
        <taxon>Neoptera</taxon>
        <taxon>Endopterygota</taxon>
        <taxon>Diptera</taxon>
        <taxon>Brachycera</taxon>
        <taxon>Muscomorpha</taxon>
        <taxon>Ephydroidea</taxon>
        <taxon>Drosophilidae</taxon>
        <taxon>Drosophila</taxon>
        <taxon>Sophophora</taxon>
    </lineage>
</organism>
<accession>B4MW43</accession>
<evidence type="ECO:0000313" key="2">
    <source>
        <dbReference type="Proteomes" id="UP000007798"/>
    </source>
</evidence>
<dbReference type="OMA" id="EPEFICC"/>
<dbReference type="EMBL" id="CH963857">
    <property type="protein sequence ID" value="EDW75913.1"/>
    <property type="molecule type" value="Genomic_DNA"/>
</dbReference>
<reference evidence="1 2" key="1">
    <citation type="journal article" date="2007" name="Nature">
        <title>Evolution of genes and genomes on the Drosophila phylogeny.</title>
        <authorList>
            <consortium name="Drosophila 12 Genomes Consortium"/>
            <person name="Clark A.G."/>
            <person name="Eisen M.B."/>
            <person name="Smith D.R."/>
            <person name="Bergman C.M."/>
            <person name="Oliver B."/>
            <person name="Markow T.A."/>
            <person name="Kaufman T.C."/>
            <person name="Kellis M."/>
            <person name="Gelbart W."/>
            <person name="Iyer V.N."/>
            <person name="Pollard D.A."/>
            <person name="Sackton T.B."/>
            <person name="Larracuente A.M."/>
            <person name="Singh N.D."/>
            <person name="Abad J.P."/>
            <person name="Abt D.N."/>
            <person name="Adryan B."/>
            <person name="Aguade M."/>
            <person name="Akashi H."/>
            <person name="Anderson W.W."/>
            <person name="Aquadro C.F."/>
            <person name="Ardell D.H."/>
            <person name="Arguello R."/>
            <person name="Artieri C.G."/>
            <person name="Barbash D.A."/>
            <person name="Barker D."/>
            <person name="Barsanti P."/>
            <person name="Batterham P."/>
            <person name="Batzoglou S."/>
            <person name="Begun D."/>
            <person name="Bhutkar A."/>
            <person name="Blanco E."/>
            <person name="Bosak S.A."/>
            <person name="Bradley R.K."/>
            <person name="Brand A.D."/>
            <person name="Brent M.R."/>
            <person name="Brooks A.N."/>
            <person name="Brown R.H."/>
            <person name="Butlin R.K."/>
            <person name="Caggese C."/>
            <person name="Calvi B.R."/>
            <person name="Bernardo de Carvalho A."/>
            <person name="Caspi A."/>
            <person name="Castrezana S."/>
            <person name="Celniker S.E."/>
            <person name="Chang J.L."/>
            <person name="Chapple C."/>
            <person name="Chatterji S."/>
            <person name="Chinwalla A."/>
            <person name="Civetta A."/>
            <person name="Clifton S.W."/>
            <person name="Comeron J.M."/>
            <person name="Costello J.C."/>
            <person name="Coyne J.A."/>
            <person name="Daub J."/>
            <person name="David R.G."/>
            <person name="Delcher A.L."/>
            <person name="Delehaunty K."/>
            <person name="Do C.B."/>
            <person name="Ebling H."/>
            <person name="Edwards K."/>
            <person name="Eickbush T."/>
            <person name="Evans J.D."/>
            <person name="Filipski A."/>
            <person name="Findeiss S."/>
            <person name="Freyhult E."/>
            <person name="Fulton L."/>
            <person name="Fulton R."/>
            <person name="Garcia A.C."/>
            <person name="Gardiner A."/>
            <person name="Garfield D.A."/>
            <person name="Garvin B.E."/>
            <person name="Gibson G."/>
            <person name="Gilbert D."/>
            <person name="Gnerre S."/>
            <person name="Godfrey J."/>
            <person name="Good R."/>
            <person name="Gotea V."/>
            <person name="Gravely B."/>
            <person name="Greenberg A.J."/>
            <person name="Griffiths-Jones S."/>
            <person name="Gross S."/>
            <person name="Guigo R."/>
            <person name="Gustafson E.A."/>
            <person name="Haerty W."/>
            <person name="Hahn M.W."/>
            <person name="Halligan D.L."/>
            <person name="Halpern A.L."/>
            <person name="Halter G.M."/>
            <person name="Han M.V."/>
            <person name="Heger A."/>
            <person name="Hillier L."/>
            <person name="Hinrichs A.S."/>
            <person name="Holmes I."/>
            <person name="Hoskins R.A."/>
            <person name="Hubisz M.J."/>
            <person name="Hultmark D."/>
            <person name="Huntley M.A."/>
            <person name="Jaffe D.B."/>
            <person name="Jagadeeshan S."/>
            <person name="Jeck W.R."/>
            <person name="Johnson J."/>
            <person name="Jones C.D."/>
            <person name="Jordan W.C."/>
            <person name="Karpen G.H."/>
            <person name="Kataoka E."/>
            <person name="Keightley P.D."/>
            <person name="Kheradpour P."/>
            <person name="Kirkness E.F."/>
            <person name="Koerich L.B."/>
            <person name="Kristiansen K."/>
            <person name="Kudrna D."/>
            <person name="Kulathinal R.J."/>
            <person name="Kumar S."/>
            <person name="Kwok R."/>
            <person name="Lander E."/>
            <person name="Langley C.H."/>
            <person name="Lapoint R."/>
            <person name="Lazzaro B.P."/>
            <person name="Lee S.J."/>
            <person name="Levesque L."/>
            <person name="Li R."/>
            <person name="Lin C.F."/>
            <person name="Lin M.F."/>
            <person name="Lindblad-Toh K."/>
            <person name="Llopart A."/>
            <person name="Long M."/>
            <person name="Low L."/>
            <person name="Lozovsky E."/>
            <person name="Lu J."/>
            <person name="Luo M."/>
            <person name="Machado C.A."/>
            <person name="Makalowski W."/>
            <person name="Marzo M."/>
            <person name="Matsuda M."/>
            <person name="Matzkin L."/>
            <person name="McAllister B."/>
            <person name="McBride C.S."/>
            <person name="McKernan B."/>
            <person name="McKernan K."/>
            <person name="Mendez-Lago M."/>
            <person name="Minx P."/>
            <person name="Mollenhauer M.U."/>
            <person name="Montooth K."/>
            <person name="Mount S.M."/>
            <person name="Mu X."/>
            <person name="Myers E."/>
            <person name="Negre B."/>
            <person name="Newfeld S."/>
            <person name="Nielsen R."/>
            <person name="Noor M.A."/>
            <person name="O'Grady P."/>
            <person name="Pachter L."/>
            <person name="Papaceit M."/>
            <person name="Parisi M.J."/>
            <person name="Parisi M."/>
            <person name="Parts L."/>
            <person name="Pedersen J.S."/>
            <person name="Pesole G."/>
            <person name="Phillippy A.M."/>
            <person name="Ponting C.P."/>
            <person name="Pop M."/>
            <person name="Porcelli D."/>
            <person name="Powell J.R."/>
            <person name="Prohaska S."/>
            <person name="Pruitt K."/>
            <person name="Puig M."/>
            <person name="Quesneville H."/>
            <person name="Ram K.R."/>
            <person name="Rand D."/>
            <person name="Rasmussen M.D."/>
            <person name="Reed L.K."/>
            <person name="Reenan R."/>
            <person name="Reily A."/>
            <person name="Remington K.A."/>
            <person name="Rieger T.T."/>
            <person name="Ritchie M.G."/>
            <person name="Robin C."/>
            <person name="Rogers Y.H."/>
            <person name="Rohde C."/>
            <person name="Rozas J."/>
            <person name="Rubenfield M.J."/>
            <person name="Ruiz A."/>
            <person name="Russo S."/>
            <person name="Salzberg S.L."/>
            <person name="Sanchez-Gracia A."/>
            <person name="Saranga D.J."/>
            <person name="Sato H."/>
            <person name="Schaeffer S.W."/>
            <person name="Schatz M.C."/>
            <person name="Schlenke T."/>
            <person name="Schwartz R."/>
            <person name="Segarra C."/>
            <person name="Singh R.S."/>
            <person name="Sirot L."/>
            <person name="Sirota M."/>
            <person name="Sisneros N.B."/>
            <person name="Smith C.D."/>
            <person name="Smith T.F."/>
            <person name="Spieth J."/>
            <person name="Stage D.E."/>
            <person name="Stark A."/>
            <person name="Stephan W."/>
            <person name="Strausberg R.L."/>
            <person name="Strempel S."/>
            <person name="Sturgill D."/>
            <person name="Sutton G."/>
            <person name="Sutton G.G."/>
            <person name="Tao W."/>
            <person name="Teichmann S."/>
            <person name="Tobari Y.N."/>
            <person name="Tomimura Y."/>
            <person name="Tsolas J.M."/>
            <person name="Valente V.L."/>
            <person name="Venter E."/>
            <person name="Venter J.C."/>
            <person name="Vicario S."/>
            <person name="Vieira F.G."/>
            <person name="Vilella A.J."/>
            <person name="Villasante A."/>
            <person name="Walenz B."/>
            <person name="Wang J."/>
            <person name="Wasserman M."/>
            <person name="Watts T."/>
            <person name="Wilson D."/>
            <person name="Wilson R.K."/>
            <person name="Wing R.A."/>
            <person name="Wolfner M.F."/>
            <person name="Wong A."/>
            <person name="Wong G.K."/>
            <person name="Wu C.I."/>
            <person name="Wu G."/>
            <person name="Yamamoto D."/>
            <person name="Yang H.P."/>
            <person name="Yang S.P."/>
            <person name="Yorke J.A."/>
            <person name="Yoshida K."/>
            <person name="Zdobnov E."/>
            <person name="Zhang P."/>
            <person name="Zhang Y."/>
            <person name="Zimin A.V."/>
            <person name="Baldwin J."/>
            <person name="Abdouelleil A."/>
            <person name="Abdulkadir J."/>
            <person name="Abebe A."/>
            <person name="Abera B."/>
            <person name="Abreu J."/>
            <person name="Acer S.C."/>
            <person name="Aftuck L."/>
            <person name="Alexander A."/>
            <person name="An P."/>
            <person name="Anderson E."/>
            <person name="Anderson S."/>
            <person name="Arachi H."/>
            <person name="Azer M."/>
            <person name="Bachantsang P."/>
            <person name="Barry A."/>
            <person name="Bayul T."/>
            <person name="Berlin A."/>
            <person name="Bessette D."/>
            <person name="Bloom T."/>
            <person name="Blye J."/>
            <person name="Boguslavskiy L."/>
            <person name="Bonnet C."/>
            <person name="Boukhgalter B."/>
            <person name="Bourzgui I."/>
            <person name="Brown A."/>
            <person name="Cahill P."/>
            <person name="Channer S."/>
            <person name="Cheshatsang Y."/>
            <person name="Chuda L."/>
            <person name="Citroen M."/>
            <person name="Collymore A."/>
            <person name="Cooke P."/>
            <person name="Costello M."/>
            <person name="D'Aco K."/>
            <person name="Daza R."/>
            <person name="De Haan G."/>
            <person name="DeGray S."/>
            <person name="DeMaso C."/>
            <person name="Dhargay N."/>
            <person name="Dooley K."/>
            <person name="Dooley E."/>
            <person name="Doricent M."/>
            <person name="Dorje P."/>
            <person name="Dorjee K."/>
            <person name="Dupes A."/>
            <person name="Elong R."/>
            <person name="Falk J."/>
            <person name="Farina A."/>
            <person name="Faro S."/>
            <person name="Ferguson D."/>
            <person name="Fisher S."/>
            <person name="Foley C.D."/>
            <person name="Franke A."/>
            <person name="Friedrich D."/>
            <person name="Gadbois L."/>
            <person name="Gearin G."/>
            <person name="Gearin C.R."/>
            <person name="Giannoukos G."/>
            <person name="Goode T."/>
            <person name="Graham J."/>
            <person name="Grandbois E."/>
            <person name="Grewal S."/>
            <person name="Gyaltsen K."/>
            <person name="Hafez N."/>
            <person name="Hagos B."/>
            <person name="Hall J."/>
            <person name="Henson C."/>
            <person name="Hollinger A."/>
            <person name="Honan T."/>
            <person name="Huard M.D."/>
            <person name="Hughes L."/>
            <person name="Hurhula B."/>
            <person name="Husby M.E."/>
            <person name="Kamat A."/>
            <person name="Kanga B."/>
            <person name="Kashin S."/>
            <person name="Khazanovich D."/>
            <person name="Kisner P."/>
            <person name="Lance K."/>
            <person name="Lara M."/>
            <person name="Lee W."/>
            <person name="Lennon N."/>
            <person name="Letendre F."/>
            <person name="LeVine R."/>
            <person name="Lipovsky A."/>
            <person name="Liu X."/>
            <person name="Liu J."/>
            <person name="Liu S."/>
            <person name="Lokyitsang T."/>
            <person name="Lokyitsang Y."/>
            <person name="Lubonja R."/>
            <person name="Lui A."/>
            <person name="MacDonald P."/>
            <person name="Magnisalis V."/>
            <person name="Maru K."/>
            <person name="Matthews C."/>
            <person name="McCusker W."/>
            <person name="McDonough S."/>
            <person name="Mehta T."/>
            <person name="Meldrim J."/>
            <person name="Meneus L."/>
            <person name="Mihai O."/>
            <person name="Mihalev A."/>
            <person name="Mihova T."/>
            <person name="Mittelman R."/>
            <person name="Mlenga V."/>
            <person name="Montmayeur A."/>
            <person name="Mulrain L."/>
            <person name="Navidi A."/>
            <person name="Naylor J."/>
            <person name="Negash T."/>
            <person name="Nguyen T."/>
            <person name="Nguyen N."/>
            <person name="Nicol R."/>
            <person name="Norbu C."/>
            <person name="Norbu N."/>
            <person name="Novod N."/>
            <person name="O'Neill B."/>
            <person name="Osman S."/>
            <person name="Markiewicz E."/>
            <person name="Oyono O.L."/>
            <person name="Patti C."/>
            <person name="Phunkhang P."/>
            <person name="Pierre F."/>
            <person name="Priest M."/>
            <person name="Raghuraman S."/>
            <person name="Rege F."/>
            <person name="Reyes R."/>
            <person name="Rise C."/>
            <person name="Rogov P."/>
            <person name="Ross K."/>
            <person name="Ryan E."/>
            <person name="Settipalli S."/>
            <person name="Shea T."/>
            <person name="Sherpa N."/>
            <person name="Shi L."/>
            <person name="Shih D."/>
            <person name="Sparrow T."/>
            <person name="Spaulding J."/>
            <person name="Stalker J."/>
            <person name="Stange-Thomann N."/>
            <person name="Stavropoulos S."/>
            <person name="Stone C."/>
            <person name="Strader C."/>
            <person name="Tesfaye S."/>
            <person name="Thomson T."/>
            <person name="Thoulutsang Y."/>
            <person name="Thoulutsang D."/>
            <person name="Topham K."/>
            <person name="Topping I."/>
            <person name="Tsamla T."/>
            <person name="Vassiliev H."/>
            <person name="Vo A."/>
            <person name="Wangchuk T."/>
            <person name="Wangdi T."/>
            <person name="Weiand M."/>
            <person name="Wilkinson J."/>
            <person name="Wilson A."/>
            <person name="Yadav S."/>
            <person name="Young G."/>
            <person name="Yu Q."/>
            <person name="Zembek L."/>
            <person name="Zhong D."/>
            <person name="Zimmer A."/>
            <person name="Zwirko Z."/>
            <person name="Jaffe D.B."/>
            <person name="Alvarez P."/>
            <person name="Brockman W."/>
            <person name="Butler J."/>
            <person name="Chin C."/>
            <person name="Gnerre S."/>
            <person name="Grabherr M."/>
            <person name="Kleber M."/>
            <person name="Mauceli E."/>
            <person name="MacCallum I."/>
        </authorList>
    </citation>
    <scope>NUCLEOTIDE SEQUENCE [LARGE SCALE GENOMIC DNA]</scope>
    <source>
        <strain evidence="2">Tucson 14030-0811.24</strain>
    </source>
</reference>
<dbReference type="InParanoid" id="B4MW43"/>
<dbReference type="KEGG" id="dwi:6642327"/>
<evidence type="ECO:0000313" key="1">
    <source>
        <dbReference type="EMBL" id="EDW75913.1"/>
    </source>
</evidence>
<proteinExistence type="predicted"/>
<dbReference type="Proteomes" id="UP000007798">
    <property type="component" value="Unassembled WGS sequence"/>
</dbReference>
<dbReference type="FunCoup" id="B4MW43">
    <property type="interactions" value="4"/>
</dbReference>
<dbReference type="AlphaFoldDB" id="B4MW43"/>
<dbReference type="PhylomeDB" id="B4MW43"/>